<dbReference type="GO" id="GO:0000209">
    <property type="term" value="P:protein polyubiquitination"/>
    <property type="evidence" value="ECO:0007669"/>
    <property type="project" value="TreeGrafter"/>
</dbReference>
<dbReference type="PANTHER" id="PTHR24104:SF25">
    <property type="entry name" value="PROTEIN LIN-41"/>
    <property type="match status" value="1"/>
</dbReference>
<feature type="repeat" description="NHL" evidence="8">
    <location>
        <begin position="407"/>
        <end position="438"/>
    </location>
</feature>
<dbReference type="InterPro" id="IPR011029">
    <property type="entry name" value="DEATH-like_dom_sf"/>
</dbReference>
<evidence type="ECO:0000256" key="7">
    <source>
        <dbReference type="PROSITE-ProRule" id="PRU00339"/>
    </source>
</evidence>
<dbReference type="InterPro" id="IPR011990">
    <property type="entry name" value="TPR-like_helical_dom_sf"/>
</dbReference>
<organism evidence="11 12">
    <name type="scientific">Adineta ricciae</name>
    <name type="common">Rotifer</name>
    <dbReference type="NCBI Taxonomy" id="249248"/>
    <lineage>
        <taxon>Eukaryota</taxon>
        <taxon>Metazoa</taxon>
        <taxon>Spiralia</taxon>
        <taxon>Gnathifera</taxon>
        <taxon>Rotifera</taxon>
        <taxon>Eurotatoria</taxon>
        <taxon>Bdelloidea</taxon>
        <taxon>Adinetida</taxon>
        <taxon>Adinetidae</taxon>
        <taxon>Adineta</taxon>
    </lineage>
</organism>
<dbReference type="GO" id="GO:0043161">
    <property type="term" value="P:proteasome-mediated ubiquitin-dependent protein catabolic process"/>
    <property type="evidence" value="ECO:0007669"/>
    <property type="project" value="TreeGrafter"/>
</dbReference>
<dbReference type="InterPro" id="IPR019734">
    <property type="entry name" value="TPR_rpt"/>
</dbReference>
<dbReference type="GO" id="GO:0042981">
    <property type="term" value="P:regulation of apoptotic process"/>
    <property type="evidence" value="ECO:0007669"/>
    <property type="project" value="InterPro"/>
</dbReference>
<evidence type="ECO:0000256" key="1">
    <source>
        <dbReference type="ARBA" id="ARBA00009558"/>
    </source>
</evidence>
<dbReference type="Gene3D" id="2.120.10.30">
    <property type="entry name" value="TolB, C-terminal domain"/>
    <property type="match status" value="4"/>
</dbReference>
<keyword evidence="12" id="KW-1185">Reference proteome</keyword>
<dbReference type="PROSITE" id="PS51125">
    <property type="entry name" value="NHL"/>
    <property type="match status" value="2"/>
</dbReference>
<dbReference type="SUPFAM" id="SSF48452">
    <property type="entry name" value="TPR-like"/>
    <property type="match status" value="1"/>
</dbReference>
<dbReference type="InterPro" id="IPR050952">
    <property type="entry name" value="TRIM-NHL_E3_ligases"/>
</dbReference>
<name>A0A814D5E1_ADIRI</name>
<dbReference type="CDD" id="cd05819">
    <property type="entry name" value="NHL"/>
    <property type="match status" value="2"/>
</dbReference>
<dbReference type="Pfam" id="PF13424">
    <property type="entry name" value="TPR_12"/>
    <property type="match status" value="2"/>
</dbReference>
<dbReference type="Pfam" id="PF01436">
    <property type="entry name" value="NHL"/>
    <property type="match status" value="2"/>
</dbReference>
<evidence type="ECO:0000256" key="9">
    <source>
        <dbReference type="RuleBase" id="RU361228"/>
    </source>
</evidence>
<dbReference type="SMART" id="SM00028">
    <property type="entry name" value="TPR"/>
    <property type="match status" value="5"/>
</dbReference>
<feature type="repeat" description="TPR" evidence="7">
    <location>
        <begin position="1390"/>
        <end position="1423"/>
    </location>
</feature>
<feature type="repeat" description="NHL" evidence="8">
    <location>
        <begin position="1796"/>
        <end position="1833"/>
    </location>
</feature>
<dbReference type="PROSITE" id="PS50168">
    <property type="entry name" value="DED"/>
    <property type="match status" value="1"/>
</dbReference>
<comment type="catalytic activity">
    <reaction evidence="6 9">
        <text>L-arginyl-[protein] + NAD(+) = N(omega)-(ADP-D-ribosyl)-L-arginyl-[protein] + nicotinamide + H(+)</text>
        <dbReference type="Rhea" id="RHEA:19149"/>
        <dbReference type="Rhea" id="RHEA-COMP:10532"/>
        <dbReference type="Rhea" id="RHEA-COMP:15087"/>
        <dbReference type="ChEBI" id="CHEBI:15378"/>
        <dbReference type="ChEBI" id="CHEBI:17154"/>
        <dbReference type="ChEBI" id="CHEBI:29965"/>
        <dbReference type="ChEBI" id="CHEBI:57540"/>
        <dbReference type="ChEBI" id="CHEBI:142554"/>
        <dbReference type="EC" id="2.4.2.31"/>
    </reaction>
</comment>
<dbReference type="GO" id="GO:0106274">
    <property type="term" value="F:NAD+-protein-arginine ADP-ribosyltransferase activity"/>
    <property type="evidence" value="ECO:0007669"/>
    <property type="project" value="UniProtKB-EC"/>
</dbReference>
<dbReference type="EC" id="2.4.2.31" evidence="9"/>
<keyword evidence="2 9" id="KW-0328">Glycosyltransferase</keyword>
<dbReference type="Pfam" id="PF01129">
    <property type="entry name" value="ART"/>
    <property type="match status" value="1"/>
</dbReference>
<reference evidence="11" key="1">
    <citation type="submission" date="2021-02" db="EMBL/GenBank/DDBJ databases">
        <authorList>
            <person name="Nowell W R."/>
        </authorList>
    </citation>
    <scope>NUCLEOTIDE SEQUENCE</scope>
</reference>
<dbReference type="GO" id="GO:0061630">
    <property type="term" value="F:ubiquitin protein ligase activity"/>
    <property type="evidence" value="ECO:0007669"/>
    <property type="project" value="TreeGrafter"/>
</dbReference>
<accession>A0A814D5E1</accession>
<dbReference type="PROSITE" id="PS50293">
    <property type="entry name" value="TPR_REGION"/>
    <property type="match status" value="1"/>
</dbReference>
<dbReference type="InterPro" id="IPR000768">
    <property type="entry name" value="ART"/>
</dbReference>
<dbReference type="PANTHER" id="PTHR24104">
    <property type="entry name" value="E3 UBIQUITIN-PROTEIN LIGASE NHLRC1-RELATED"/>
    <property type="match status" value="1"/>
</dbReference>
<dbReference type="Gene3D" id="1.25.40.10">
    <property type="entry name" value="Tetratricopeptide repeat domain"/>
    <property type="match status" value="2"/>
</dbReference>
<sequence length="1838" mass="212483">MDNTRLRSTILSAIERLSDNDLTRLHFCLGDDVPRRVRDDRTHSGTLSLIDSLFDRNKINNEDLTYLIQAFDQIQCYDAAKLLREYMKPNRAMVTSQLVRSPPLGEAILVDAYVDEDRISVKTTSLASTLMGASMKTIEKEEMKASEWKADVKSVAGGNRCGENLNQLHRPNGLFIDKSHNIFIADCLNHRIMKWEPSANEGEIVAGGTGIGNRMNQLNRPTDVIVDEQDNSLIIADRGNRRVIRWWSQNNQEILINDIQCSSLTRDKDNFLYVCDDERHEVKRWTIGDTQGKVVGGGNGRGNQLNQFDHPHFIFVDDEQSIYISDLWNHRVMKWKKDAHEGVIVAGGNGSGDSLSQLNCPTGVIVDDFGQVYIADYLNQRIMRWRERDQHGEIIIGGDAWGEKSIQLSGPSGISFDIEGNLYVVDSENHQVQRFDSVLLKRNITRRLLKDLVKSKLTIICLNIPLSSTYFTNMEYYENDYRFLCDLSNIKQKQIRLILPIATAKDLVPLIHNYHFVEFFYILSSSTVNNDEQSWIGQYPKIFGIFDSQNEIVKAIHKSDSTYFSASLFSERDLVYSLYTQTICTKHKDSFATIKNTLNDVYMKFILCSDYTTDQLPLITQFNNSQYDFLSFQLMFDILYDLPSLSNPADKDMISCSQSCRVYHKVFDTIARNIQDHSLADLIDDSRDISASFFTFIEHLYKHGLSMERILTSQQLLVNIRDVINHLEPCTSPSTVYCVQLIKSDQTNLFENQNHSTLITFHSHLLASRNILTTRTIARELKKKEYQSVILEIYVPKKYVHTVHYIDTDRIVFHLGSIFQIHSTELSFDGILYIKSNYILYSNDFLKEQIYFQTQQNFTWFTFGTYLSILKKYDDALVYYRYILDHVNLDNSNRASKNKDVESINHNVPVSDLEKIFLNDDRTSISPLIMNIETYDEPTLVDSKRALSEYFTGVWFCDHQAEIPEDTNTELNRQLRELFTSFYIIDNTFELFDYIKNEDRATLLCLIVSSKYGEYIIDTIRRHNKKCQFIYRFEYELNDLHYQTPIFTNIGALFEKISTNIQQFNRNHSISTKDELRQNDTLGDQRLRDLFPGLSIYNFSIKQNPIQFFSEDSLKFLLFQTLTDIICEMNQDQASFNDLICECRGFYHNNPSMWSHIEDFKVNYKSSSQAIFYYTQSQFLYRTLSRAYRSENIENVYQCRKFIADLHRNLEECQRTKKKSVQFKTLYRGSKLPRSIIQQLIDHRDHLISINGFVSTTTGREVAQFFSGDDETENSRVSVVYEMSIDQNFNRVFANIREESHFGDEDEVLMATGTVWKTKSVVRQNNIWTITLESCDKMDSKLRKIKRSLIHGSSLLSLADILRKQGDLVKAERFYKRTLNDDSFEEKKKGFVYSGLGMIYLQREQIDEAVKYLQMALPLLEQQSDQTFNTSSSVYLFSSDEPTTRIQVLHNIGLVYQKNREYDQAFEWYKKALKETKETSNTYEKAVVCYNIGRLFITQGRYYDAYQYYKQSVELTPLGHPKRRTFQNALDNVENLSSSEICPTATWSKDGITVAGGKDYGRNLDQLAHPFGIFLDDNDTIYIADHDNDRIVKWEQNATVGQWVAGVKGDQDGSHQFPLFMPDDIVVDKNGTIYISDGGNHRVVRWHPNKDEGEVLIDNIQATGIGQDNQGFIYVSEYADGTTTKWDFNDDEFSGEIVASKLRQSYLIFIDQKRTIYSTGYLTHRIVKIAEGEDEPSLVAGQSDRSGDDFDKLDEPSGVYVDEQETVYIADQGNNRIMRWLKDATNGTLIAGGNGRGSAPNQFDKPSDVFLDRQGNLYVTDMINNRVQKFLLDKNSCQ</sequence>
<evidence type="ECO:0000259" key="10">
    <source>
        <dbReference type="PROSITE" id="PS50168"/>
    </source>
</evidence>
<dbReference type="GO" id="GO:0016779">
    <property type="term" value="F:nucleotidyltransferase activity"/>
    <property type="evidence" value="ECO:0007669"/>
    <property type="project" value="UniProtKB-KW"/>
</dbReference>
<dbReference type="InterPro" id="IPR001258">
    <property type="entry name" value="NHL_repeat"/>
</dbReference>
<keyword evidence="9" id="KW-0520">NAD</keyword>
<proteinExistence type="inferred from homology"/>
<keyword evidence="9" id="KW-0521">NADP</keyword>
<comment type="similarity">
    <text evidence="1 9">Belongs to the Arg-specific ADP-ribosyltransferase family.</text>
</comment>
<dbReference type="Gene3D" id="3.90.176.10">
    <property type="entry name" value="Toxin ADP-ribosyltransferase, Chain A, domain 1"/>
    <property type="match status" value="1"/>
</dbReference>
<feature type="domain" description="DED" evidence="10">
    <location>
        <begin position="5"/>
        <end position="85"/>
    </location>
</feature>
<dbReference type="GO" id="GO:0008270">
    <property type="term" value="F:zinc ion binding"/>
    <property type="evidence" value="ECO:0007669"/>
    <property type="project" value="UniProtKB-KW"/>
</dbReference>
<dbReference type="PROSITE" id="PS51996">
    <property type="entry name" value="TR_MART"/>
    <property type="match status" value="1"/>
</dbReference>
<gene>
    <name evidence="11" type="ORF">XAT740_LOCUS10638</name>
</gene>
<feature type="repeat" description="TPR" evidence="7">
    <location>
        <begin position="1486"/>
        <end position="1519"/>
    </location>
</feature>
<dbReference type="SUPFAM" id="SSF56399">
    <property type="entry name" value="ADP-ribosylation"/>
    <property type="match status" value="1"/>
</dbReference>
<dbReference type="SUPFAM" id="SSF101898">
    <property type="entry name" value="NHL repeat"/>
    <property type="match status" value="2"/>
</dbReference>
<evidence type="ECO:0000256" key="6">
    <source>
        <dbReference type="ARBA" id="ARBA00047597"/>
    </source>
</evidence>
<dbReference type="InterPro" id="IPR011042">
    <property type="entry name" value="6-blade_b-propeller_TolB-like"/>
</dbReference>
<protein>
    <recommendedName>
        <fullName evidence="9">NAD(P)(+)--arginine ADP-ribosyltransferase</fullName>
        <ecNumber evidence="9">2.4.2.31</ecNumber>
    </recommendedName>
    <alternativeName>
        <fullName evidence="9">Mono(ADP-ribosyl)transferase</fullName>
    </alternativeName>
</protein>
<dbReference type="PROSITE" id="PS50005">
    <property type="entry name" value="TPR"/>
    <property type="match status" value="3"/>
</dbReference>
<evidence type="ECO:0000313" key="12">
    <source>
        <dbReference type="Proteomes" id="UP000663828"/>
    </source>
</evidence>
<keyword evidence="7" id="KW-0802">TPR repeat</keyword>
<evidence type="ECO:0000313" key="11">
    <source>
        <dbReference type="EMBL" id="CAF0950565.1"/>
    </source>
</evidence>
<dbReference type="EMBL" id="CAJNOR010000571">
    <property type="protein sequence ID" value="CAF0950565.1"/>
    <property type="molecule type" value="Genomic_DNA"/>
</dbReference>
<evidence type="ECO:0000256" key="8">
    <source>
        <dbReference type="PROSITE-ProRule" id="PRU00504"/>
    </source>
</evidence>
<evidence type="ECO:0000256" key="4">
    <source>
        <dbReference type="ARBA" id="ARBA00022695"/>
    </source>
</evidence>
<evidence type="ECO:0000256" key="3">
    <source>
        <dbReference type="ARBA" id="ARBA00022679"/>
    </source>
</evidence>
<dbReference type="Proteomes" id="UP000663828">
    <property type="component" value="Unassembled WGS sequence"/>
</dbReference>
<dbReference type="Gene3D" id="1.10.533.10">
    <property type="entry name" value="Death Domain, Fas"/>
    <property type="match status" value="1"/>
</dbReference>
<keyword evidence="3 9" id="KW-0808">Transferase</keyword>
<keyword evidence="5" id="KW-0677">Repeat</keyword>
<dbReference type="InterPro" id="IPR001875">
    <property type="entry name" value="DED_dom"/>
</dbReference>
<comment type="caution">
    <text evidence="11">The sequence shown here is derived from an EMBL/GenBank/DDBJ whole genome shotgun (WGS) entry which is preliminary data.</text>
</comment>
<dbReference type="SUPFAM" id="SSF47986">
    <property type="entry name" value="DEATH domain"/>
    <property type="match status" value="1"/>
</dbReference>
<evidence type="ECO:0000256" key="2">
    <source>
        <dbReference type="ARBA" id="ARBA00022676"/>
    </source>
</evidence>
<feature type="repeat" description="TPR" evidence="7">
    <location>
        <begin position="1446"/>
        <end position="1479"/>
    </location>
</feature>
<keyword evidence="4" id="KW-0548">Nucleotidyltransferase</keyword>
<evidence type="ECO:0000256" key="5">
    <source>
        <dbReference type="ARBA" id="ARBA00022737"/>
    </source>
</evidence>